<name>A0A840MYM8_9BRAD</name>
<comment type="caution">
    <text evidence="1">The sequence shown here is derived from an EMBL/GenBank/DDBJ whole genome shotgun (WGS) entry which is preliminary data.</text>
</comment>
<dbReference type="Proteomes" id="UP000521227">
    <property type="component" value="Unassembled WGS sequence"/>
</dbReference>
<dbReference type="AlphaFoldDB" id="A0A840MYM8"/>
<reference evidence="1 2" key="1">
    <citation type="submission" date="2020-08" db="EMBL/GenBank/DDBJ databases">
        <title>Genomic Encyclopedia of Type Strains, Phase IV (KMG-IV): sequencing the most valuable type-strain genomes for metagenomic binning, comparative biology and taxonomic classification.</title>
        <authorList>
            <person name="Goeker M."/>
        </authorList>
    </citation>
    <scope>NUCLEOTIDE SEQUENCE [LARGE SCALE GENOMIC DNA]</scope>
    <source>
        <strain evidence="1 2">DSM 17498</strain>
    </source>
</reference>
<dbReference type="EMBL" id="JACHIJ010000002">
    <property type="protein sequence ID" value="MBB5051842.1"/>
    <property type="molecule type" value="Genomic_DNA"/>
</dbReference>
<gene>
    <name evidence="1" type="ORF">HNQ36_001796</name>
</gene>
<accession>A0A840MYM8</accession>
<evidence type="ECO:0000313" key="2">
    <source>
        <dbReference type="Proteomes" id="UP000521227"/>
    </source>
</evidence>
<sequence length="46" mass="5629">MRQDRYRWRQHLLSLAVYAAIWGRRFAARFNRLLLAHEMGHYVAAR</sequence>
<organism evidence="1 2">
    <name type="scientific">Afipia massiliensis</name>
    <dbReference type="NCBI Taxonomy" id="211460"/>
    <lineage>
        <taxon>Bacteria</taxon>
        <taxon>Pseudomonadati</taxon>
        <taxon>Pseudomonadota</taxon>
        <taxon>Alphaproteobacteria</taxon>
        <taxon>Hyphomicrobiales</taxon>
        <taxon>Nitrobacteraceae</taxon>
        <taxon>Afipia</taxon>
    </lineage>
</organism>
<evidence type="ECO:0000313" key="1">
    <source>
        <dbReference type="EMBL" id="MBB5051842.1"/>
    </source>
</evidence>
<proteinExistence type="predicted"/>
<protein>
    <submittedName>
        <fullName evidence="1">Uncharacterized protein</fullName>
    </submittedName>
</protein>